<evidence type="ECO:0000256" key="1">
    <source>
        <dbReference type="ARBA" id="ARBA00006442"/>
    </source>
</evidence>
<keyword evidence="4" id="KW-0560">Oxidoreductase</keyword>
<dbReference type="Gene3D" id="3.50.50.100">
    <property type="match status" value="1"/>
</dbReference>
<evidence type="ECO:0000313" key="7">
    <source>
        <dbReference type="EMBL" id="SFC56460.1"/>
    </source>
</evidence>
<feature type="domain" description="FAD/NAD(P)-binding" evidence="6">
    <location>
        <begin position="76"/>
        <end position="273"/>
    </location>
</feature>
<organism evidence="7 8">
    <name type="scientific">Tropicimonas isoalkanivorans</name>
    <dbReference type="NCBI Taxonomy" id="441112"/>
    <lineage>
        <taxon>Bacteria</taxon>
        <taxon>Pseudomonadati</taxon>
        <taxon>Pseudomonadota</taxon>
        <taxon>Alphaproteobacteria</taxon>
        <taxon>Rhodobacterales</taxon>
        <taxon>Roseobacteraceae</taxon>
        <taxon>Tropicimonas</taxon>
    </lineage>
</organism>
<keyword evidence="8" id="KW-1185">Reference proteome</keyword>
<dbReference type="GO" id="GO:0050660">
    <property type="term" value="F:flavin adenine dinucleotide binding"/>
    <property type="evidence" value="ECO:0007669"/>
    <property type="project" value="TreeGrafter"/>
</dbReference>
<evidence type="ECO:0000256" key="4">
    <source>
        <dbReference type="ARBA" id="ARBA00023002"/>
    </source>
</evidence>
<sequence>MEKRVIIVGGGYVGADLASRLDRSADVTLVEPRDAFVHSAAMIRAVLKPDLLDRALLPYHSLLRNGRVVQARVSDVGADSVTLEDGTTLEADVIVVATGSAYAAPFKPAGDSIPAFRQANADAHDALRAAGSIAIVGAGAVGIELAGEIRAAMPDRSVTLVSETPTLLPEHPPRLGAELTRQLGVLGVEVRFAERAEVVADPSAPFRGPLKLENGETLQVDLVFPALGARPQNALLRDLPGARIGANGRVLVDRYLRPSDYPNVLAAGDAVDTGDAMSIVGTLRQLPWLENAVRTLLRGGRLERILPYAPWRKPPIILPLGPQMGASSVPPAGVRGPTTTRLLKGRTLLIPKYRRQFGLA</sequence>
<evidence type="ECO:0000259" key="6">
    <source>
        <dbReference type="Pfam" id="PF07992"/>
    </source>
</evidence>
<dbReference type="InterPro" id="IPR023753">
    <property type="entry name" value="FAD/NAD-binding_dom"/>
</dbReference>
<dbReference type="AlphaFoldDB" id="A0A1I1KG72"/>
<accession>A0A1I1KG72</accession>
<dbReference type="InterPro" id="IPR036188">
    <property type="entry name" value="FAD/NAD-bd_sf"/>
</dbReference>
<dbReference type="PRINTS" id="PR00469">
    <property type="entry name" value="PNDRDTASEII"/>
</dbReference>
<name>A0A1I1KG72_9RHOB</name>
<dbReference type="InterPro" id="IPR039648">
    <property type="entry name" value="DHPH_N"/>
</dbReference>
<reference evidence="7 8" key="1">
    <citation type="submission" date="2016-10" db="EMBL/GenBank/DDBJ databases">
        <authorList>
            <person name="de Groot N.N."/>
        </authorList>
    </citation>
    <scope>NUCLEOTIDE SEQUENCE [LARGE SCALE GENOMIC DNA]</scope>
    <source>
        <strain evidence="7 8">DSM 19548</strain>
    </source>
</reference>
<dbReference type="PANTHER" id="PTHR43735">
    <property type="entry name" value="APOPTOSIS-INDUCING FACTOR 1"/>
    <property type="match status" value="1"/>
</dbReference>
<evidence type="ECO:0000256" key="2">
    <source>
        <dbReference type="ARBA" id="ARBA00022630"/>
    </source>
</evidence>
<dbReference type="RefSeq" id="WP_093360896.1">
    <property type="nucleotide sequence ID" value="NZ_FOLG01000006.1"/>
</dbReference>
<dbReference type="OrthoDB" id="9781621at2"/>
<dbReference type="PANTHER" id="PTHR43735:SF3">
    <property type="entry name" value="FERROPTOSIS SUPPRESSOR PROTEIN 1"/>
    <property type="match status" value="1"/>
</dbReference>
<dbReference type="SUPFAM" id="SSF51905">
    <property type="entry name" value="FAD/NAD(P)-binding domain"/>
    <property type="match status" value="1"/>
</dbReference>
<protein>
    <submittedName>
        <fullName evidence="7">NADH dehydrogenase, FAD-containing subunit</fullName>
    </submittedName>
</protein>
<dbReference type="EMBL" id="FOLG01000006">
    <property type="protein sequence ID" value="SFC56460.1"/>
    <property type="molecule type" value="Genomic_DNA"/>
</dbReference>
<keyword evidence="3" id="KW-0274">FAD</keyword>
<dbReference type="STRING" id="441112.SAMN04488094_10683"/>
<evidence type="ECO:0000256" key="3">
    <source>
        <dbReference type="ARBA" id="ARBA00022827"/>
    </source>
</evidence>
<comment type="similarity">
    <text evidence="1">Belongs to the FAD-dependent oxidoreductase family.</text>
</comment>
<gene>
    <name evidence="7" type="ORF">SAMN04488094_10683</name>
</gene>
<proteinExistence type="inferred from homology"/>
<evidence type="ECO:0000259" key="5">
    <source>
        <dbReference type="Pfam" id="PF00070"/>
    </source>
</evidence>
<dbReference type="GO" id="GO:0004174">
    <property type="term" value="F:electron-transferring-flavoprotein dehydrogenase activity"/>
    <property type="evidence" value="ECO:0007669"/>
    <property type="project" value="TreeGrafter"/>
</dbReference>
<dbReference type="GO" id="GO:0005737">
    <property type="term" value="C:cytoplasm"/>
    <property type="evidence" value="ECO:0007669"/>
    <property type="project" value="TreeGrafter"/>
</dbReference>
<dbReference type="Pfam" id="PF00070">
    <property type="entry name" value="Pyr_redox"/>
    <property type="match status" value="1"/>
</dbReference>
<evidence type="ECO:0000313" key="8">
    <source>
        <dbReference type="Proteomes" id="UP000198728"/>
    </source>
</evidence>
<feature type="domain" description="Pyridine nucleotide-disulphide oxidoreductase N-terminal" evidence="5">
    <location>
        <begin position="4"/>
        <end position="51"/>
    </location>
</feature>
<keyword evidence="2" id="KW-0285">Flavoprotein</keyword>
<dbReference type="Pfam" id="PF07992">
    <property type="entry name" value="Pyr_redox_2"/>
    <property type="match status" value="1"/>
</dbReference>
<dbReference type="PRINTS" id="PR00368">
    <property type="entry name" value="FADPNR"/>
</dbReference>
<dbReference type="Proteomes" id="UP000198728">
    <property type="component" value="Unassembled WGS sequence"/>
</dbReference>